<gene>
    <name evidence="1" type="ORF">EG028_13175</name>
</gene>
<evidence type="ECO:0000313" key="2">
    <source>
        <dbReference type="Proteomes" id="UP000279089"/>
    </source>
</evidence>
<accession>A0A3N4MLL4</accession>
<dbReference type="EMBL" id="RMBX01000006">
    <property type="protein sequence ID" value="RPD40960.1"/>
    <property type="molecule type" value="Genomic_DNA"/>
</dbReference>
<sequence>MGVLLCKWLLPVWMSAVHPFYMSVTEIRYNQPRKSLEVSCRIFTDDLENALKKYNKTSLDIIKPKDRPAVDTMIARYLRQHFALSADGKTLPLHYLGYQISEDAAWCFLEYTPMTPFKHLDIQNDVLYAEHDTQGHMIHLIVGDRRKSTKIDNPKATASFDL</sequence>
<dbReference type="OrthoDB" id="5735516at2"/>
<protein>
    <submittedName>
        <fullName evidence="1">Uncharacterized protein</fullName>
    </submittedName>
</protein>
<keyword evidence="2" id="KW-1185">Reference proteome</keyword>
<dbReference type="AlphaFoldDB" id="A0A3N4MLL4"/>
<dbReference type="RefSeq" id="WP_120516737.1">
    <property type="nucleotide sequence ID" value="NZ_QXZY01000007.1"/>
</dbReference>
<organism evidence="1 2">
    <name type="scientific">Chitinophaga barathri</name>
    <dbReference type="NCBI Taxonomy" id="1647451"/>
    <lineage>
        <taxon>Bacteria</taxon>
        <taxon>Pseudomonadati</taxon>
        <taxon>Bacteroidota</taxon>
        <taxon>Chitinophagia</taxon>
        <taxon>Chitinophagales</taxon>
        <taxon>Chitinophagaceae</taxon>
        <taxon>Chitinophaga</taxon>
    </lineage>
</organism>
<dbReference type="Proteomes" id="UP000279089">
    <property type="component" value="Unassembled WGS sequence"/>
</dbReference>
<reference evidence="2" key="1">
    <citation type="submission" date="2018-11" db="EMBL/GenBank/DDBJ databases">
        <title>Chitinophaga lutea sp.nov., isolate from arsenic contaminated soil.</title>
        <authorList>
            <person name="Zong Y."/>
        </authorList>
    </citation>
    <scope>NUCLEOTIDE SEQUENCE [LARGE SCALE GENOMIC DNA]</scope>
    <source>
        <strain evidence="2">YLT18</strain>
    </source>
</reference>
<dbReference type="InterPro" id="IPR046525">
    <property type="entry name" value="DUF6702"/>
</dbReference>
<name>A0A3N4MLL4_9BACT</name>
<evidence type="ECO:0000313" key="1">
    <source>
        <dbReference type="EMBL" id="RPD40960.1"/>
    </source>
</evidence>
<proteinExistence type="predicted"/>
<dbReference type="Pfam" id="PF20420">
    <property type="entry name" value="DUF6702"/>
    <property type="match status" value="1"/>
</dbReference>
<comment type="caution">
    <text evidence="1">The sequence shown here is derived from an EMBL/GenBank/DDBJ whole genome shotgun (WGS) entry which is preliminary data.</text>
</comment>